<dbReference type="InterPro" id="IPR001155">
    <property type="entry name" value="OxRdtase_FMN_N"/>
</dbReference>
<dbReference type="EC" id="1.-.-.-" evidence="5"/>
<dbReference type="InterPro" id="IPR013785">
    <property type="entry name" value="Aldolase_TIM"/>
</dbReference>
<dbReference type="Gene3D" id="3.20.20.70">
    <property type="entry name" value="Aldolase class I"/>
    <property type="match status" value="1"/>
</dbReference>
<name>A0A2S9YM37_9BACT</name>
<dbReference type="EMBL" id="PVNL01000083">
    <property type="protein sequence ID" value="PRQ06159.1"/>
    <property type="molecule type" value="Genomic_DNA"/>
</dbReference>
<dbReference type="GO" id="GO:0005829">
    <property type="term" value="C:cytosol"/>
    <property type="evidence" value="ECO:0007669"/>
    <property type="project" value="UniProtKB-ARBA"/>
</dbReference>
<gene>
    <name evidence="5" type="primary">nemA</name>
    <name evidence="5" type="ORF">ENSA7_41930</name>
</gene>
<organism evidence="5 6">
    <name type="scientific">Enhygromyxa salina</name>
    <dbReference type="NCBI Taxonomy" id="215803"/>
    <lineage>
        <taxon>Bacteria</taxon>
        <taxon>Pseudomonadati</taxon>
        <taxon>Myxococcota</taxon>
        <taxon>Polyangia</taxon>
        <taxon>Nannocystales</taxon>
        <taxon>Nannocystaceae</taxon>
        <taxon>Enhygromyxa</taxon>
    </lineage>
</organism>
<reference evidence="5 6" key="1">
    <citation type="submission" date="2018-03" db="EMBL/GenBank/DDBJ databases">
        <title>Draft Genome Sequences of the Obligatory Marine Myxobacteria Enhygromyxa salina SWB007.</title>
        <authorList>
            <person name="Poehlein A."/>
            <person name="Moghaddam J.A."/>
            <person name="Harms H."/>
            <person name="Alanjari M."/>
            <person name="Koenig G.M."/>
            <person name="Daniel R."/>
            <person name="Schaeberle T.F."/>
        </authorList>
    </citation>
    <scope>NUCLEOTIDE SEQUENCE [LARGE SCALE GENOMIC DNA]</scope>
    <source>
        <strain evidence="5 6">SWB007</strain>
    </source>
</reference>
<dbReference type="SUPFAM" id="SSF51395">
    <property type="entry name" value="FMN-linked oxidoreductases"/>
    <property type="match status" value="1"/>
</dbReference>
<keyword evidence="3 5" id="KW-0560">Oxidoreductase</keyword>
<feature type="domain" description="NADH:flavin oxidoreductase/NADH oxidase N-terminal" evidence="4">
    <location>
        <begin position="13"/>
        <end position="349"/>
    </location>
</feature>
<dbReference type="GO" id="GO:0010181">
    <property type="term" value="F:FMN binding"/>
    <property type="evidence" value="ECO:0007669"/>
    <property type="project" value="InterPro"/>
</dbReference>
<comment type="similarity">
    <text evidence="2">Belongs to the NADH:flavin oxidoreductase/NADH oxidase family.</text>
</comment>
<evidence type="ECO:0000256" key="1">
    <source>
        <dbReference type="ARBA" id="ARBA00001917"/>
    </source>
</evidence>
<dbReference type="Pfam" id="PF00724">
    <property type="entry name" value="Oxidored_FMN"/>
    <property type="match status" value="1"/>
</dbReference>
<evidence type="ECO:0000256" key="2">
    <source>
        <dbReference type="ARBA" id="ARBA00005979"/>
    </source>
</evidence>
<accession>A0A2S9YM37</accession>
<evidence type="ECO:0000313" key="6">
    <source>
        <dbReference type="Proteomes" id="UP000238823"/>
    </source>
</evidence>
<dbReference type="Proteomes" id="UP000238823">
    <property type="component" value="Unassembled WGS sequence"/>
</dbReference>
<comment type="caution">
    <text evidence="5">The sequence shown here is derived from an EMBL/GenBank/DDBJ whole genome shotgun (WGS) entry which is preliminary data.</text>
</comment>
<dbReference type="InterPro" id="IPR045247">
    <property type="entry name" value="Oye-like"/>
</dbReference>
<dbReference type="FunFam" id="3.20.20.70:FF:000059">
    <property type="entry name" value="N-ethylmaleimide reductase, FMN-linked"/>
    <property type="match status" value="1"/>
</dbReference>
<dbReference type="PANTHER" id="PTHR22893">
    <property type="entry name" value="NADH OXIDOREDUCTASE-RELATED"/>
    <property type="match status" value="1"/>
</dbReference>
<dbReference type="PANTHER" id="PTHR22893:SF98">
    <property type="entry name" value="OXIDOREDUCTASE"/>
    <property type="match status" value="1"/>
</dbReference>
<dbReference type="CDD" id="cd02933">
    <property type="entry name" value="OYE_like_FMN"/>
    <property type="match status" value="1"/>
</dbReference>
<proteinExistence type="inferred from homology"/>
<dbReference type="AlphaFoldDB" id="A0A2S9YM37"/>
<sequence>MGLHMSQTSADPLFQPLELGALRLPNRVLMSPMTRSRARQPGDIPTELNARYYAQRASAGLIFSEATQVSPQGKGYAFTPGIHSDEQEAGWRGVTEAVHANGGRIVMQLWHVGRMSHEEFHNGEPPVGPSAINANAQIFLGGERGFAPTSTPRALALGELPGIVEQFRQGAERAKRAGFDGVEIHGANSYLLHQFLSDGANQRTDAYGGSVSNRIRLTVEVAEAVASVWGPDRVGLRIGPGLGAMGGVTESDPLPVYTALTDELNRMGLAYLDVIEYFGAPDKRPTEPGDLHRQIRERFRGAYLANGAFTAETARQAVKSGHTDAAIFGALFLANPDLPERFRRGAPLNPPQRESFFGGDAKGYIDYPTLSWAET</sequence>
<protein>
    <submittedName>
        <fullName evidence="5">N-ethylmaleimide reductase</fullName>
        <ecNumber evidence="5">1.-.-.-</ecNumber>
    </submittedName>
</protein>
<dbReference type="GO" id="GO:0016628">
    <property type="term" value="F:oxidoreductase activity, acting on the CH-CH group of donors, NAD or NADP as acceptor"/>
    <property type="evidence" value="ECO:0007669"/>
    <property type="project" value="UniProtKB-ARBA"/>
</dbReference>
<evidence type="ECO:0000259" key="4">
    <source>
        <dbReference type="Pfam" id="PF00724"/>
    </source>
</evidence>
<comment type="cofactor">
    <cofactor evidence="1">
        <name>FMN</name>
        <dbReference type="ChEBI" id="CHEBI:58210"/>
    </cofactor>
</comment>
<evidence type="ECO:0000313" key="5">
    <source>
        <dbReference type="EMBL" id="PRQ06159.1"/>
    </source>
</evidence>
<evidence type="ECO:0000256" key="3">
    <source>
        <dbReference type="ARBA" id="ARBA00023002"/>
    </source>
</evidence>